<sequence>MDKKEYLEESDKIEPHLDRDSNSYEKLQYTFVWLKSRMPELHNDIVKNFQQIEASVYAHRQEQDAKDEQDVNNPRF</sequence>
<dbReference type="EMBL" id="DNAN01000316">
    <property type="protein sequence ID" value="HAW75867.1"/>
    <property type="molecule type" value="Genomic_DNA"/>
</dbReference>
<proteinExistence type="predicted"/>
<evidence type="ECO:0000313" key="2">
    <source>
        <dbReference type="Proteomes" id="UP000263517"/>
    </source>
</evidence>
<evidence type="ECO:0000313" key="1">
    <source>
        <dbReference type="EMBL" id="HAW75867.1"/>
    </source>
</evidence>
<comment type="caution">
    <text evidence="1">The sequence shown here is derived from an EMBL/GenBank/DDBJ whole genome shotgun (WGS) entry which is preliminary data.</text>
</comment>
<name>A0A350P3K0_9ALTE</name>
<accession>A0A350P3K0</accession>
<dbReference type="Proteomes" id="UP000263517">
    <property type="component" value="Unassembled WGS sequence"/>
</dbReference>
<protein>
    <submittedName>
        <fullName evidence="1">Uncharacterized protein</fullName>
    </submittedName>
</protein>
<organism evidence="1 2">
    <name type="scientific">Alteromonas australica</name>
    <dbReference type="NCBI Taxonomy" id="589873"/>
    <lineage>
        <taxon>Bacteria</taxon>
        <taxon>Pseudomonadati</taxon>
        <taxon>Pseudomonadota</taxon>
        <taxon>Gammaproteobacteria</taxon>
        <taxon>Alteromonadales</taxon>
        <taxon>Alteromonadaceae</taxon>
        <taxon>Alteromonas/Salinimonas group</taxon>
        <taxon>Alteromonas</taxon>
    </lineage>
</organism>
<gene>
    <name evidence="1" type="ORF">DCW74_09055</name>
</gene>
<dbReference type="AlphaFoldDB" id="A0A350P3K0"/>
<reference evidence="1 2" key="1">
    <citation type="journal article" date="2018" name="Nat. Biotechnol.">
        <title>A standardized bacterial taxonomy based on genome phylogeny substantially revises the tree of life.</title>
        <authorList>
            <person name="Parks D.H."/>
            <person name="Chuvochina M."/>
            <person name="Waite D.W."/>
            <person name="Rinke C."/>
            <person name="Skarshewski A."/>
            <person name="Chaumeil P.A."/>
            <person name="Hugenholtz P."/>
        </authorList>
    </citation>
    <scope>NUCLEOTIDE SEQUENCE [LARGE SCALE GENOMIC DNA]</scope>
    <source>
        <strain evidence="1">UBA11978</strain>
    </source>
</reference>